<dbReference type="SUPFAM" id="SSF53218">
    <property type="entry name" value="Molybdenum cofactor biosynthesis proteins"/>
    <property type="match status" value="1"/>
</dbReference>
<gene>
    <name evidence="2" type="ORF">SY89_01588</name>
</gene>
<protein>
    <submittedName>
        <fullName evidence="2">Competence damage-inducible protein A</fullName>
    </submittedName>
</protein>
<dbReference type="Gene3D" id="3.40.980.10">
    <property type="entry name" value="MoaB/Mog-like domain"/>
    <property type="match status" value="1"/>
</dbReference>
<dbReference type="Pfam" id="PF00994">
    <property type="entry name" value="MoCF_biosynth"/>
    <property type="match status" value="1"/>
</dbReference>
<dbReference type="PANTHER" id="PTHR13939:SF0">
    <property type="entry name" value="NMN AMIDOHYDROLASE-LIKE PROTEIN YFAY"/>
    <property type="match status" value="1"/>
</dbReference>
<proteinExistence type="predicted"/>
<dbReference type="RefSeq" id="WP_054583676.1">
    <property type="nucleotide sequence ID" value="NZ_LGUC01000001.1"/>
</dbReference>
<organism evidence="2 3">
    <name type="scientific">Halolamina pelagica</name>
    <dbReference type="NCBI Taxonomy" id="699431"/>
    <lineage>
        <taxon>Archaea</taxon>
        <taxon>Methanobacteriati</taxon>
        <taxon>Methanobacteriota</taxon>
        <taxon>Stenosarchaea group</taxon>
        <taxon>Halobacteria</taxon>
        <taxon>Halobacteriales</taxon>
        <taxon>Haloferacaceae</taxon>
    </lineage>
</organism>
<keyword evidence="3" id="KW-1185">Reference proteome</keyword>
<dbReference type="PANTHER" id="PTHR13939">
    <property type="entry name" value="NICOTINAMIDE-NUCLEOTIDE AMIDOHYDROLASE PNCC"/>
    <property type="match status" value="1"/>
</dbReference>
<dbReference type="InterPro" id="IPR001453">
    <property type="entry name" value="MoaB/Mog_dom"/>
</dbReference>
<evidence type="ECO:0000313" key="3">
    <source>
        <dbReference type="Proteomes" id="UP000050535"/>
    </source>
</evidence>
<dbReference type="SMART" id="SM00852">
    <property type="entry name" value="MoCF_biosynth"/>
    <property type="match status" value="1"/>
</dbReference>
<reference evidence="3" key="1">
    <citation type="submission" date="2013-11" db="EMBL/GenBank/DDBJ databases">
        <authorList>
            <person name="Hoang H.T."/>
            <person name="Killian M.L."/>
            <person name="Madson D.M."/>
            <person name="Arruda P.H.E."/>
            <person name="Sun D."/>
            <person name="Schwartz K.J."/>
            <person name="Yoon K."/>
        </authorList>
    </citation>
    <scope>NUCLEOTIDE SEQUENCE [LARGE SCALE GENOMIC DNA]</scope>
    <source>
        <strain evidence="3">CDK2</strain>
    </source>
</reference>
<dbReference type="OrthoDB" id="372037at2157"/>
<dbReference type="STRING" id="699431.SY89_01588"/>
<evidence type="ECO:0000259" key="1">
    <source>
        <dbReference type="SMART" id="SM00852"/>
    </source>
</evidence>
<dbReference type="Proteomes" id="UP000050535">
    <property type="component" value="Unassembled WGS sequence"/>
</dbReference>
<dbReference type="AlphaFoldDB" id="A0A0P7GB81"/>
<accession>A0A0P7GB81</accession>
<dbReference type="InterPro" id="IPR050101">
    <property type="entry name" value="CinA"/>
</dbReference>
<dbReference type="InterPro" id="IPR036425">
    <property type="entry name" value="MoaB/Mog-like_dom_sf"/>
</dbReference>
<comment type="caution">
    <text evidence="2">The sequence shown here is derived from an EMBL/GenBank/DDBJ whole genome shotgun (WGS) entry which is preliminary data.</text>
</comment>
<evidence type="ECO:0000313" key="2">
    <source>
        <dbReference type="EMBL" id="KPN30848.1"/>
    </source>
</evidence>
<dbReference type="Pfam" id="PF24102">
    <property type="entry name" value="FLAD1_M"/>
    <property type="match status" value="1"/>
</dbReference>
<feature type="domain" description="MoaB/Mog" evidence="1">
    <location>
        <begin position="4"/>
        <end position="176"/>
    </location>
</feature>
<name>A0A0P7GB81_9EURY</name>
<dbReference type="EMBL" id="LGUC01000001">
    <property type="protein sequence ID" value="KPN30848.1"/>
    <property type="molecule type" value="Genomic_DNA"/>
</dbReference>
<dbReference type="InterPro" id="IPR056596">
    <property type="entry name" value="FLAD1_M"/>
</dbReference>
<sequence length="245" mass="25931">MDVAIVTVGDEILAGDTRNTNAEWLARRLDERGASVARMLTIPDDAGLIADTVDDWAARFDAVVVGGGLGGTHDDVTMAAVAEAFDRELTLEDAVREDLIAHLADYRGVDADALDPEEIDLDLAAWGATPAGGRPLSNPEGLSPGAVVENVYVLPGPPAEFEATFDSVAEEFGGDAVSETFETTAPEGSLTDTLATFRGRFDLAVGSYPSTEGRNRLKVTGDDAERVAEGVAWLRERVPVGEERS</sequence>